<comment type="caution">
    <text evidence="1">The sequence shown here is derived from an EMBL/GenBank/DDBJ whole genome shotgun (WGS) entry which is preliminary data.</text>
</comment>
<name>A0ABC8S3J0_9AQUA</name>
<dbReference type="Proteomes" id="UP001642360">
    <property type="component" value="Unassembled WGS sequence"/>
</dbReference>
<dbReference type="EMBL" id="CAUOFW020002169">
    <property type="protein sequence ID" value="CAK9151715.1"/>
    <property type="molecule type" value="Genomic_DNA"/>
</dbReference>
<organism evidence="1 2">
    <name type="scientific">Ilex paraguariensis</name>
    <name type="common">yerba mate</name>
    <dbReference type="NCBI Taxonomy" id="185542"/>
    <lineage>
        <taxon>Eukaryota</taxon>
        <taxon>Viridiplantae</taxon>
        <taxon>Streptophyta</taxon>
        <taxon>Embryophyta</taxon>
        <taxon>Tracheophyta</taxon>
        <taxon>Spermatophyta</taxon>
        <taxon>Magnoliopsida</taxon>
        <taxon>eudicotyledons</taxon>
        <taxon>Gunneridae</taxon>
        <taxon>Pentapetalae</taxon>
        <taxon>asterids</taxon>
        <taxon>campanulids</taxon>
        <taxon>Aquifoliales</taxon>
        <taxon>Aquifoliaceae</taxon>
        <taxon>Ilex</taxon>
    </lineage>
</organism>
<keyword evidence="2" id="KW-1185">Reference proteome</keyword>
<accession>A0ABC8S3J0</accession>
<protein>
    <submittedName>
        <fullName evidence="1">Uncharacterized protein</fullName>
    </submittedName>
</protein>
<dbReference type="AlphaFoldDB" id="A0ABC8S3J0"/>
<evidence type="ECO:0000313" key="2">
    <source>
        <dbReference type="Proteomes" id="UP001642360"/>
    </source>
</evidence>
<proteinExistence type="predicted"/>
<sequence>MRSELLLESPNLCLEQGRRQELEEQRRRVEMVAPGEEGGPKLARLLYFVGAGFICTAAINKWRDLERKFMIQKQQRLDKEGLGQLSENPANAIAKAVE</sequence>
<reference evidence="1 2" key="1">
    <citation type="submission" date="2024-02" db="EMBL/GenBank/DDBJ databases">
        <authorList>
            <person name="Vignale AGUSTIN F."/>
            <person name="Sosa J E."/>
            <person name="Modenutti C."/>
        </authorList>
    </citation>
    <scope>NUCLEOTIDE SEQUENCE [LARGE SCALE GENOMIC DNA]</scope>
</reference>
<evidence type="ECO:0000313" key="1">
    <source>
        <dbReference type="EMBL" id="CAK9151715.1"/>
    </source>
</evidence>
<gene>
    <name evidence="1" type="ORF">ILEXP_LOCUS19885</name>
</gene>